<dbReference type="InterPro" id="IPR009075">
    <property type="entry name" value="AcylCo_DH/oxidase_C"/>
</dbReference>
<dbReference type="Gene3D" id="1.20.140.10">
    <property type="entry name" value="Butyryl-CoA Dehydrogenase, subunit A, domain 3"/>
    <property type="match status" value="1"/>
</dbReference>
<dbReference type="InterPro" id="IPR052904">
    <property type="entry name" value="Acyl-CoA_dehydrogenase-like"/>
</dbReference>
<dbReference type="InterPro" id="IPR009100">
    <property type="entry name" value="AcylCoA_DH/oxidase_NM_dom_sf"/>
</dbReference>
<dbReference type="SUPFAM" id="SSF56645">
    <property type="entry name" value="Acyl-CoA dehydrogenase NM domain-like"/>
    <property type="match status" value="1"/>
</dbReference>
<dbReference type="Proteomes" id="UP000186609">
    <property type="component" value="Chromosome"/>
</dbReference>
<evidence type="ECO:0000313" key="8">
    <source>
        <dbReference type="EMBL" id="APW40790.1"/>
    </source>
</evidence>
<comment type="similarity">
    <text evidence="2">Belongs to the acyl-CoA dehydrogenase family.</text>
</comment>
<gene>
    <name evidence="8" type="ORF">RD110_18410</name>
</gene>
<keyword evidence="4" id="KW-0274">FAD</keyword>
<protein>
    <submittedName>
        <fullName evidence="8">Isovaleryl-CoA dehydrogenase</fullName>
    </submittedName>
</protein>
<dbReference type="PANTHER" id="PTHR42707:SF3">
    <property type="entry name" value="ACYL-COA DEHYDROGENASE AIDB-RELATED"/>
    <property type="match status" value="1"/>
</dbReference>
<dbReference type="InterPro" id="IPR036250">
    <property type="entry name" value="AcylCo_DH-like_C"/>
</dbReference>
<dbReference type="InterPro" id="IPR006091">
    <property type="entry name" value="Acyl-CoA_Oxase/DH_mid-dom"/>
</dbReference>
<dbReference type="Gene3D" id="6.10.250.600">
    <property type="match status" value="1"/>
</dbReference>
<dbReference type="Gene3D" id="2.40.110.20">
    <property type="match status" value="1"/>
</dbReference>
<dbReference type="GO" id="GO:0003995">
    <property type="term" value="F:acyl-CoA dehydrogenase activity"/>
    <property type="evidence" value="ECO:0007669"/>
    <property type="project" value="InterPro"/>
</dbReference>
<dbReference type="EMBL" id="CP019236">
    <property type="protein sequence ID" value="APW40790.1"/>
    <property type="molecule type" value="Genomic_DNA"/>
</dbReference>
<keyword evidence="9" id="KW-1185">Reference proteome</keyword>
<accession>A0A1P8K449</accession>
<dbReference type="InterPro" id="IPR041504">
    <property type="entry name" value="AidB_N"/>
</dbReference>
<evidence type="ECO:0000313" key="9">
    <source>
        <dbReference type="Proteomes" id="UP000186609"/>
    </source>
</evidence>
<dbReference type="RefSeq" id="WP_076205252.1">
    <property type="nucleotide sequence ID" value="NZ_CP019236.1"/>
</dbReference>
<feature type="domain" description="Acyl-CoA oxidase/dehydrogenase middle" evidence="6">
    <location>
        <begin position="180"/>
        <end position="277"/>
    </location>
</feature>
<dbReference type="PANTHER" id="PTHR42707">
    <property type="entry name" value="ACYL-COA DEHYDROGENASE"/>
    <property type="match status" value="1"/>
</dbReference>
<comment type="cofactor">
    <cofactor evidence="1">
        <name>FAD</name>
        <dbReference type="ChEBI" id="CHEBI:57692"/>
    </cofactor>
</comment>
<dbReference type="InterPro" id="IPR006089">
    <property type="entry name" value="Acyl-CoA_DH_CS"/>
</dbReference>
<dbReference type="PROSITE" id="PS00073">
    <property type="entry name" value="ACYL_COA_DH_2"/>
    <property type="match status" value="1"/>
</dbReference>
<evidence type="ECO:0000256" key="2">
    <source>
        <dbReference type="ARBA" id="ARBA00009347"/>
    </source>
</evidence>
<evidence type="ECO:0000256" key="1">
    <source>
        <dbReference type="ARBA" id="ARBA00001974"/>
    </source>
</evidence>
<evidence type="ECO:0000259" key="6">
    <source>
        <dbReference type="Pfam" id="PF02770"/>
    </source>
</evidence>
<feature type="domain" description="Adaptive response protein AidB N-terminal" evidence="7">
    <location>
        <begin position="10"/>
        <end position="165"/>
    </location>
</feature>
<proteinExistence type="inferred from homology"/>
<dbReference type="Pfam" id="PF02770">
    <property type="entry name" value="Acyl-CoA_dh_M"/>
    <property type="match status" value="1"/>
</dbReference>
<evidence type="ECO:0000256" key="4">
    <source>
        <dbReference type="ARBA" id="ARBA00022827"/>
    </source>
</evidence>
<dbReference type="KEGG" id="rhy:RD110_18410"/>
<keyword evidence="3" id="KW-0285">Flavoprotein</keyword>
<dbReference type="STRING" id="1842727.RD110_18410"/>
<dbReference type="Pfam" id="PF00441">
    <property type="entry name" value="Acyl-CoA_dh_1"/>
    <property type="match status" value="1"/>
</dbReference>
<dbReference type="AlphaFoldDB" id="A0A1P8K449"/>
<dbReference type="SUPFAM" id="SSF47203">
    <property type="entry name" value="Acyl-CoA dehydrogenase C-terminal domain-like"/>
    <property type="match status" value="1"/>
</dbReference>
<evidence type="ECO:0000256" key="3">
    <source>
        <dbReference type="ARBA" id="ARBA00022630"/>
    </source>
</evidence>
<evidence type="ECO:0000259" key="7">
    <source>
        <dbReference type="Pfam" id="PF18158"/>
    </source>
</evidence>
<dbReference type="NCBIfam" id="NF008594">
    <property type="entry name" value="PRK11561.1"/>
    <property type="match status" value="1"/>
</dbReference>
<evidence type="ECO:0000259" key="5">
    <source>
        <dbReference type="Pfam" id="PF00441"/>
    </source>
</evidence>
<name>A0A1P8K449_9BURK</name>
<sequence>MAWTTHEITNVVPELKDFDLFACDLALSEALRRAGAQAQQASVAAYGQALGREQTIRWAEEANRHKPELQRFDRGGRRVDSVAYHPSWHAVMGMLRAQHLVSLPFSDPRPGAWSAYAAGFYLHAQAENGSLCPASMTFASIPVLQQEPALFAQLAPKLFATVHDPRDLPIAQKDSILIGMGMTEKQGGSDVRSNTTIATRLATPGRGQPYSLVGHKWFFSAPMSDAHLVLARAEEGLSCFFVPRFRPDGTRNAVRIQRLKDKLGNASNASSEVEFEDAWGLMVGEPGRGIPTILQMATVTRLHCVIGSAGTVRAATLQAIHYARQRMAFGKWLADQPLMQNVLADMALESEAATQLMMHLAQAFEHADAPLARAYQRIVTPAAKFWICKRGVELAGEAMEVFGGNGYVEDGPMARLFRDMPVNSIWEGSGNVMCLDVLRAIGREPESWQLLLDDLATHCAGDARLAPTLQWLREAVVGDAIALEAEGRHLAQALVLLVQAGLLRAHAPEFVADGFIGSRFDAGWGRVFGSLPRGVAHERIIDRAAVNVGRNAPAADSAKTA</sequence>
<feature type="domain" description="Acyl-CoA dehydrogenase/oxidase C-terminal" evidence="5">
    <location>
        <begin position="287"/>
        <end position="441"/>
    </location>
</feature>
<reference evidence="8 9" key="1">
    <citation type="submission" date="2017-01" db="EMBL/GenBank/DDBJ databases">
        <authorList>
            <person name="Mah S.A."/>
            <person name="Swanson W.J."/>
            <person name="Moy G.W."/>
            <person name="Vacquier V.D."/>
        </authorList>
    </citation>
    <scope>NUCLEOTIDE SEQUENCE [LARGE SCALE GENOMIC DNA]</scope>
    <source>
        <strain evidence="8 9">DCY110</strain>
    </source>
</reference>
<organism evidence="8 9">
    <name type="scientific">Rhodoferax koreensis</name>
    <dbReference type="NCBI Taxonomy" id="1842727"/>
    <lineage>
        <taxon>Bacteria</taxon>
        <taxon>Pseudomonadati</taxon>
        <taxon>Pseudomonadota</taxon>
        <taxon>Betaproteobacteria</taxon>
        <taxon>Burkholderiales</taxon>
        <taxon>Comamonadaceae</taxon>
        <taxon>Rhodoferax</taxon>
    </lineage>
</organism>
<dbReference type="OrthoDB" id="9771038at2"/>
<dbReference type="Pfam" id="PF18158">
    <property type="entry name" value="AidB_N"/>
    <property type="match status" value="1"/>
</dbReference>